<dbReference type="EMBL" id="LK391709">
    <property type="protein sequence ID" value="CDR96303.1"/>
    <property type="molecule type" value="Genomic_DNA"/>
</dbReference>
<gene>
    <name evidence="2" type="ORF">BBBOND_0302070</name>
</gene>
<dbReference type="Proteomes" id="UP000033188">
    <property type="component" value="Chromosome 3"/>
</dbReference>
<dbReference type="KEGG" id="bbig:BBBOND_0302070"/>
<evidence type="ECO:0000256" key="1">
    <source>
        <dbReference type="SAM" id="MobiDB-lite"/>
    </source>
</evidence>
<evidence type="ECO:0000313" key="3">
    <source>
        <dbReference type="Proteomes" id="UP000033188"/>
    </source>
</evidence>
<dbReference type="OrthoDB" id="627829at2759"/>
<dbReference type="AlphaFoldDB" id="A0A061D719"/>
<accession>A0A061D719</accession>
<feature type="region of interest" description="Disordered" evidence="1">
    <location>
        <begin position="282"/>
        <end position="302"/>
    </location>
</feature>
<organism evidence="2 3">
    <name type="scientific">Babesia bigemina</name>
    <dbReference type="NCBI Taxonomy" id="5866"/>
    <lineage>
        <taxon>Eukaryota</taxon>
        <taxon>Sar</taxon>
        <taxon>Alveolata</taxon>
        <taxon>Apicomplexa</taxon>
        <taxon>Aconoidasida</taxon>
        <taxon>Piroplasmida</taxon>
        <taxon>Babesiidae</taxon>
        <taxon>Babesia</taxon>
    </lineage>
</organism>
<keyword evidence="3" id="KW-1185">Reference proteome</keyword>
<dbReference type="RefSeq" id="XP_012768489.1">
    <property type="nucleotide sequence ID" value="XM_012913035.1"/>
</dbReference>
<proteinExistence type="predicted"/>
<evidence type="ECO:0000313" key="2">
    <source>
        <dbReference type="EMBL" id="CDR96303.1"/>
    </source>
</evidence>
<name>A0A061D719_BABBI</name>
<dbReference type="GeneID" id="24564844"/>
<reference evidence="3" key="1">
    <citation type="journal article" date="2014" name="Nucleic Acids Res.">
        <title>The evolutionary dynamics of variant antigen genes in Babesia reveal a history of genomic innovation underlying host-parasite interaction.</title>
        <authorList>
            <person name="Jackson A.P."/>
            <person name="Otto T.D."/>
            <person name="Darby A."/>
            <person name="Ramaprasad A."/>
            <person name="Xia D."/>
            <person name="Echaide I.E."/>
            <person name="Farber M."/>
            <person name="Gahlot S."/>
            <person name="Gamble J."/>
            <person name="Gupta D."/>
            <person name="Gupta Y."/>
            <person name="Jackson L."/>
            <person name="Malandrin L."/>
            <person name="Malas T.B."/>
            <person name="Moussa E."/>
            <person name="Nair M."/>
            <person name="Reid A.J."/>
            <person name="Sanders M."/>
            <person name="Sharma J."/>
            <person name="Tracey A."/>
            <person name="Quail M.A."/>
            <person name="Weir W."/>
            <person name="Wastling J.M."/>
            <person name="Hall N."/>
            <person name="Willadsen P."/>
            <person name="Lingelbach K."/>
            <person name="Shiels B."/>
            <person name="Tait A."/>
            <person name="Berriman M."/>
            <person name="Allred D.R."/>
            <person name="Pain A."/>
        </authorList>
    </citation>
    <scope>NUCLEOTIDE SEQUENCE [LARGE SCALE GENOMIC DNA]</scope>
    <source>
        <strain evidence="3">Bond</strain>
    </source>
</reference>
<sequence length="302" mass="33452">MVYTSLTEAPHNLKEGIDWLMALKGSCGESTLKAMVGAIHHLFSKHSDGYKQLPALEKMKSISREFLEKPELRDNLFVKQLLSRFYTPASTANTGFKHLLARYSEEYARVVGVKGARPEYIEESLRNVMDGFGKLLNDIKNPDKYKSAYSAEATWEASCAKDPEACAVVLVGMAPMLYAGMQSLSNAVFSKSGWWSTTVEYKAAGDVLRPLGYEESECRAGMNGSYIYETFKGLDADLFHKTYDLAGFDIFYGSDIVQKLPVKQPVVEEALVAETAVDPVQAAKTANTRKPGQSGRRRKAAE</sequence>
<dbReference type="VEuPathDB" id="PiroplasmaDB:BBBOND_0302070"/>
<protein>
    <submittedName>
        <fullName evidence="2">Uncharacterized protein</fullName>
    </submittedName>
</protein>